<protein>
    <recommendedName>
        <fullName evidence="3">4'-phosphopantetheinyl transferase domain-containing protein</fullName>
    </recommendedName>
</protein>
<dbReference type="InterPro" id="IPR037143">
    <property type="entry name" value="4-PPantetheinyl_Trfase_dom_sf"/>
</dbReference>
<organism evidence="1 2">
    <name type="scientific">Fistulina hepatica ATCC 64428</name>
    <dbReference type="NCBI Taxonomy" id="1128425"/>
    <lineage>
        <taxon>Eukaryota</taxon>
        <taxon>Fungi</taxon>
        <taxon>Dikarya</taxon>
        <taxon>Basidiomycota</taxon>
        <taxon>Agaricomycotina</taxon>
        <taxon>Agaricomycetes</taxon>
        <taxon>Agaricomycetidae</taxon>
        <taxon>Agaricales</taxon>
        <taxon>Fistulinaceae</taxon>
        <taxon>Fistulina</taxon>
    </lineage>
</organism>
<dbReference type="EMBL" id="KN882043">
    <property type="protein sequence ID" value="KIY46088.1"/>
    <property type="molecule type" value="Genomic_DNA"/>
</dbReference>
<dbReference type="GO" id="GO:0008897">
    <property type="term" value="F:holo-[acyl-carrier-protein] synthase activity"/>
    <property type="evidence" value="ECO:0007669"/>
    <property type="project" value="InterPro"/>
</dbReference>
<evidence type="ECO:0000313" key="2">
    <source>
        <dbReference type="Proteomes" id="UP000054144"/>
    </source>
</evidence>
<dbReference type="AlphaFoldDB" id="A0A0D7A5J3"/>
<reference evidence="1 2" key="1">
    <citation type="journal article" date="2015" name="Fungal Genet. Biol.">
        <title>Evolution of novel wood decay mechanisms in Agaricales revealed by the genome sequences of Fistulina hepatica and Cylindrobasidium torrendii.</title>
        <authorList>
            <person name="Floudas D."/>
            <person name="Held B.W."/>
            <person name="Riley R."/>
            <person name="Nagy L.G."/>
            <person name="Koehler G."/>
            <person name="Ransdell A.S."/>
            <person name="Younus H."/>
            <person name="Chow J."/>
            <person name="Chiniquy J."/>
            <person name="Lipzen A."/>
            <person name="Tritt A."/>
            <person name="Sun H."/>
            <person name="Haridas S."/>
            <person name="LaButti K."/>
            <person name="Ohm R.A."/>
            <person name="Kues U."/>
            <person name="Blanchette R.A."/>
            <person name="Grigoriev I.V."/>
            <person name="Minto R.E."/>
            <person name="Hibbett D.S."/>
        </authorList>
    </citation>
    <scope>NUCLEOTIDE SEQUENCE [LARGE SCALE GENOMIC DNA]</scope>
    <source>
        <strain evidence="1 2">ATCC 64428</strain>
    </source>
</reference>
<dbReference type="GO" id="GO:0000287">
    <property type="term" value="F:magnesium ion binding"/>
    <property type="evidence" value="ECO:0007669"/>
    <property type="project" value="InterPro"/>
</dbReference>
<dbReference type="Gene3D" id="3.90.470.20">
    <property type="entry name" value="4'-phosphopantetheinyl transferase domain"/>
    <property type="match status" value="1"/>
</dbReference>
<accession>A0A0D7A5J3</accession>
<dbReference type="Proteomes" id="UP000054144">
    <property type="component" value="Unassembled WGS sequence"/>
</dbReference>
<dbReference type="SUPFAM" id="SSF56214">
    <property type="entry name" value="4'-phosphopantetheinyl transferase"/>
    <property type="match status" value="1"/>
</dbReference>
<name>A0A0D7A5J3_9AGAR</name>
<evidence type="ECO:0000313" key="1">
    <source>
        <dbReference type="EMBL" id="KIY46088.1"/>
    </source>
</evidence>
<dbReference type="OrthoDB" id="26719at2759"/>
<evidence type="ECO:0008006" key="3">
    <source>
        <dbReference type="Google" id="ProtNLM"/>
    </source>
</evidence>
<sequence length="269" mass="31338">MISLNRDYTKQEYDLAYGVIREALSHVKLKYEPLDPVSFRKVMMNLLPLLMMRHRRIPRSRWEDRIGPNGKHWIEQSREHIAPEKWPYSMIGYHLEYGHSICGMAMTQGTVKRVVNIGLGIRRVVTEPRGTPIATYIESQHHKTEEGDPGRHRRLHILLALKESYIKAIGQPLGFDLSRLEFDVPGRTLRADGRGVAGWEFRIFSTKLGVARGLDRFVEEEYQCACAFFRGSSRHESRFVWYQTQEELDAWVQFINIDQMVKVIPKLTA</sequence>
<proteinExistence type="predicted"/>
<gene>
    <name evidence="1" type="ORF">FISHEDRAFT_66561</name>
</gene>
<keyword evidence="2" id="KW-1185">Reference proteome</keyword>